<dbReference type="InterPro" id="IPR015421">
    <property type="entry name" value="PyrdxlP-dep_Trfase_major"/>
</dbReference>
<dbReference type="PROSITE" id="PS00595">
    <property type="entry name" value="AA_TRANSFER_CLASS_5"/>
    <property type="match status" value="1"/>
</dbReference>
<dbReference type="CDD" id="cd06453">
    <property type="entry name" value="SufS_like"/>
    <property type="match status" value="1"/>
</dbReference>
<comment type="catalytic activity">
    <reaction evidence="6 8">
        <text>(sulfur carrier)-H + L-cysteine = (sulfur carrier)-SH + L-alanine</text>
        <dbReference type="Rhea" id="RHEA:43892"/>
        <dbReference type="Rhea" id="RHEA-COMP:14737"/>
        <dbReference type="Rhea" id="RHEA-COMP:14739"/>
        <dbReference type="ChEBI" id="CHEBI:29917"/>
        <dbReference type="ChEBI" id="CHEBI:35235"/>
        <dbReference type="ChEBI" id="CHEBI:57972"/>
        <dbReference type="ChEBI" id="CHEBI:64428"/>
        <dbReference type="EC" id="2.8.1.7"/>
    </reaction>
</comment>
<dbReference type="NCBIfam" id="TIGR01979">
    <property type="entry name" value="sufS"/>
    <property type="match status" value="1"/>
</dbReference>
<protein>
    <recommendedName>
        <fullName evidence="8">Cysteine desulfurase</fullName>
        <ecNumber evidence="8">2.8.1.7</ecNumber>
    </recommendedName>
</protein>
<evidence type="ECO:0000256" key="8">
    <source>
        <dbReference type="RuleBase" id="RU004506"/>
    </source>
</evidence>
<keyword evidence="5 8" id="KW-0663">Pyridoxal phosphate</keyword>
<dbReference type="InterPro" id="IPR015422">
    <property type="entry name" value="PyrdxlP-dep_Trfase_small"/>
</dbReference>
<dbReference type="EC" id="2.8.1.7" evidence="8"/>
<proteinExistence type="inferred from homology"/>
<comment type="caution">
    <text evidence="10">The sequence shown here is derived from an EMBL/GenBank/DDBJ whole genome shotgun (WGS) entry which is preliminary data.</text>
</comment>
<name>A0A7C4QL28_9PLAN</name>
<evidence type="ECO:0000256" key="6">
    <source>
        <dbReference type="ARBA" id="ARBA00050776"/>
    </source>
</evidence>
<dbReference type="InterPro" id="IPR000192">
    <property type="entry name" value="Aminotrans_V_dom"/>
</dbReference>
<dbReference type="PIRSF" id="PIRSF005572">
    <property type="entry name" value="NifS"/>
    <property type="match status" value="1"/>
</dbReference>
<evidence type="ECO:0000256" key="7">
    <source>
        <dbReference type="RuleBase" id="RU004504"/>
    </source>
</evidence>
<comment type="similarity">
    <text evidence="3 8">Belongs to the class-V pyridoxal-phosphate-dependent aminotransferase family. Csd subfamily.</text>
</comment>
<dbReference type="GO" id="GO:0031071">
    <property type="term" value="F:cysteine desulfurase activity"/>
    <property type="evidence" value="ECO:0007669"/>
    <property type="project" value="UniProtKB-UniRule"/>
</dbReference>
<sequence length="425" mass="46430">MTAFAAAPFDVAAVRRDFPILSRPVAGGRPLVYLDNAATAHKPRAVIDKLVECYTEYNANVHRGVHPLHERVTAELEEARGKIARFIGAREFDPYEELSEIVFTSGTTMAINLVAHSWGRKFLKPGDEILVSVLEHHANLVPWQQAAQATGATLRYCPLTADGQLDLSRLEEVLTRRTRLVAVTGMSNVLGTLPPVETLVQRAHDVGALVLLDGAQSVPHRPVNVRQLGVDFLAFSGHKLYGPTGIGVLYGRLELLEAMDPFLTGGNMIDEVFLDRSTFKRPPFRFEAGTLPIAQAIGLGAAVDYVRALGLETIARHEHQLLAECHARLSQLEGVTIHGPDVPAKGAIVSFTVEGIHAHDLGTKLAQQGVAIRAGHHCAMPLHAWLNVDATARVSFAVYNTREEIDILVDALEAARRTFRRGHRA</sequence>
<dbReference type="InterPro" id="IPR010970">
    <property type="entry name" value="Cys_dSase_SufS"/>
</dbReference>
<dbReference type="PANTHER" id="PTHR43586">
    <property type="entry name" value="CYSTEINE DESULFURASE"/>
    <property type="match status" value="1"/>
</dbReference>
<dbReference type="SUPFAM" id="SSF53383">
    <property type="entry name" value="PLP-dependent transferases"/>
    <property type="match status" value="1"/>
</dbReference>
<evidence type="ECO:0000256" key="1">
    <source>
        <dbReference type="ARBA" id="ARBA00001933"/>
    </source>
</evidence>
<dbReference type="InterPro" id="IPR020578">
    <property type="entry name" value="Aminotrans_V_PyrdxlP_BS"/>
</dbReference>
<reference evidence="10" key="1">
    <citation type="journal article" date="2020" name="mSystems">
        <title>Genome- and Community-Level Interaction Insights into Carbon Utilization and Element Cycling Functions of Hydrothermarchaeota in Hydrothermal Sediment.</title>
        <authorList>
            <person name="Zhou Z."/>
            <person name="Liu Y."/>
            <person name="Xu W."/>
            <person name="Pan J."/>
            <person name="Luo Z.H."/>
            <person name="Li M."/>
        </authorList>
    </citation>
    <scope>NUCLEOTIDE SEQUENCE [LARGE SCALE GENOMIC DNA]</scope>
    <source>
        <strain evidence="10">SpSt-508</strain>
    </source>
</reference>
<evidence type="ECO:0000256" key="3">
    <source>
        <dbReference type="ARBA" id="ARBA00010447"/>
    </source>
</evidence>
<evidence type="ECO:0000256" key="4">
    <source>
        <dbReference type="ARBA" id="ARBA00022679"/>
    </source>
</evidence>
<comment type="cofactor">
    <cofactor evidence="1 7">
        <name>pyridoxal 5'-phosphate</name>
        <dbReference type="ChEBI" id="CHEBI:597326"/>
    </cofactor>
</comment>
<evidence type="ECO:0000256" key="5">
    <source>
        <dbReference type="ARBA" id="ARBA00022898"/>
    </source>
</evidence>
<comment type="function">
    <text evidence="2 8">Catalyzes the removal of elemental sulfur and selenium atoms from L-cysteine, L-cystine, L-selenocysteine, and L-selenocystine to produce L-alanine.</text>
</comment>
<dbReference type="GO" id="GO:0006534">
    <property type="term" value="P:cysteine metabolic process"/>
    <property type="evidence" value="ECO:0007669"/>
    <property type="project" value="UniProtKB-UniRule"/>
</dbReference>
<organism evidence="10">
    <name type="scientific">Schlesneria paludicola</name>
    <dbReference type="NCBI Taxonomy" id="360056"/>
    <lineage>
        <taxon>Bacteria</taxon>
        <taxon>Pseudomonadati</taxon>
        <taxon>Planctomycetota</taxon>
        <taxon>Planctomycetia</taxon>
        <taxon>Planctomycetales</taxon>
        <taxon>Planctomycetaceae</taxon>
        <taxon>Schlesneria</taxon>
    </lineage>
</organism>
<feature type="domain" description="Aminotransferase class V" evidence="9">
    <location>
        <begin position="32"/>
        <end position="408"/>
    </location>
</feature>
<dbReference type="Gene3D" id="3.90.1150.10">
    <property type="entry name" value="Aspartate Aminotransferase, domain 1"/>
    <property type="match status" value="1"/>
</dbReference>
<dbReference type="InterPro" id="IPR016454">
    <property type="entry name" value="Cysteine_dSase"/>
</dbReference>
<dbReference type="Gene3D" id="3.40.640.10">
    <property type="entry name" value="Type I PLP-dependent aspartate aminotransferase-like (Major domain)"/>
    <property type="match status" value="1"/>
</dbReference>
<dbReference type="EMBL" id="DSVQ01000003">
    <property type="protein sequence ID" value="HGT37807.1"/>
    <property type="molecule type" value="Genomic_DNA"/>
</dbReference>
<evidence type="ECO:0000313" key="10">
    <source>
        <dbReference type="EMBL" id="HGT37807.1"/>
    </source>
</evidence>
<gene>
    <name evidence="10" type="ORF">ENS64_00840</name>
</gene>
<accession>A0A7C4QL28</accession>
<keyword evidence="4 8" id="KW-0808">Transferase</keyword>
<evidence type="ECO:0000256" key="2">
    <source>
        <dbReference type="ARBA" id="ARBA00002824"/>
    </source>
</evidence>
<dbReference type="AlphaFoldDB" id="A0A7C4QL28"/>
<dbReference type="GO" id="GO:0030170">
    <property type="term" value="F:pyridoxal phosphate binding"/>
    <property type="evidence" value="ECO:0007669"/>
    <property type="project" value="UniProtKB-UniRule"/>
</dbReference>
<evidence type="ECO:0000259" key="9">
    <source>
        <dbReference type="Pfam" id="PF00266"/>
    </source>
</evidence>
<dbReference type="InterPro" id="IPR015424">
    <property type="entry name" value="PyrdxlP-dep_Trfase"/>
</dbReference>
<dbReference type="PANTHER" id="PTHR43586:SF8">
    <property type="entry name" value="CYSTEINE DESULFURASE 1, CHLOROPLASTIC"/>
    <property type="match status" value="1"/>
</dbReference>
<dbReference type="Pfam" id="PF00266">
    <property type="entry name" value="Aminotran_5"/>
    <property type="match status" value="1"/>
</dbReference>